<keyword evidence="2" id="KW-1185">Reference proteome</keyword>
<sequence>MKRTSFLFAMPLAVVRVVTAERTDTFQPGISEPYTANDTSGDRALLGYTSLRTLF</sequence>
<dbReference type="EMBL" id="VIWO01000007">
    <property type="protein sequence ID" value="TWF37377.1"/>
    <property type="molecule type" value="Genomic_DNA"/>
</dbReference>
<dbReference type="Proteomes" id="UP000320811">
    <property type="component" value="Unassembled WGS sequence"/>
</dbReference>
<name>A0A561PGY2_9BACT</name>
<protein>
    <submittedName>
        <fullName evidence="1">Uncharacterized protein</fullName>
    </submittedName>
</protein>
<evidence type="ECO:0000313" key="2">
    <source>
        <dbReference type="Proteomes" id="UP000320811"/>
    </source>
</evidence>
<comment type="caution">
    <text evidence="1">The sequence shown here is derived from an EMBL/GenBank/DDBJ whole genome shotgun (WGS) entry which is preliminary data.</text>
</comment>
<gene>
    <name evidence="1" type="ORF">FHW36_107312</name>
</gene>
<organism evidence="1 2">
    <name type="scientific">Chitinophaga polysaccharea</name>
    <dbReference type="NCBI Taxonomy" id="1293035"/>
    <lineage>
        <taxon>Bacteria</taxon>
        <taxon>Pseudomonadati</taxon>
        <taxon>Bacteroidota</taxon>
        <taxon>Chitinophagia</taxon>
        <taxon>Chitinophagales</taxon>
        <taxon>Chitinophagaceae</taxon>
        <taxon>Chitinophaga</taxon>
    </lineage>
</organism>
<proteinExistence type="predicted"/>
<reference evidence="1 2" key="1">
    <citation type="submission" date="2019-06" db="EMBL/GenBank/DDBJ databases">
        <title>Sorghum-associated microbial communities from plants grown in Nebraska, USA.</title>
        <authorList>
            <person name="Schachtman D."/>
        </authorList>
    </citation>
    <scope>NUCLEOTIDE SEQUENCE [LARGE SCALE GENOMIC DNA]</scope>
    <source>
        <strain evidence="1 2">1209</strain>
    </source>
</reference>
<dbReference type="RefSeq" id="WP_186452567.1">
    <property type="nucleotide sequence ID" value="NZ_VIWO01000007.1"/>
</dbReference>
<accession>A0A561PGY2</accession>
<evidence type="ECO:0000313" key="1">
    <source>
        <dbReference type="EMBL" id="TWF37377.1"/>
    </source>
</evidence>
<dbReference type="AlphaFoldDB" id="A0A561PGY2"/>